<evidence type="ECO:0000313" key="2">
    <source>
        <dbReference type="Proteomes" id="UP000276301"/>
    </source>
</evidence>
<dbReference type="Pfam" id="PF00702">
    <property type="entry name" value="Hydrolase"/>
    <property type="match status" value="1"/>
</dbReference>
<gene>
    <name evidence="1" type="ORF">D4A47_13995</name>
</gene>
<proteinExistence type="predicted"/>
<dbReference type="AlphaFoldDB" id="A0A498CLK3"/>
<dbReference type="PANTHER" id="PTHR47478:SF1">
    <property type="entry name" value="PYRIMIDINE 5'-NUCLEOTIDASE YJJG"/>
    <property type="match status" value="1"/>
</dbReference>
<reference evidence="1 2" key="1">
    <citation type="submission" date="2018-10" db="EMBL/GenBank/DDBJ databases">
        <title>Anaerotruncus faecis sp. nov., isolated from human feces.</title>
        <authorList>
            <person name="Wang Y.-J."/>
        </authorList>
    </citation>
    <scope>NUCLEOTIDE SEQUENCE [LARGE SCALE GENOMIC DNA]</scope>
    <source>
        <strain evidence="1 2">22A2-44</strain>
    </source>
</reference>
<dbReference type="InterPro" id="IPR052550">
    <property type="entry name" value="Pyrimidine_5'-ntase_YjjG"/>
</dbReference>
<dbReference type="EMBL" id="RCHT01000069">
    <property type="protein sequence ID" value="RLL06068.1"/>
    <property type="molecule type" value="Genomic_DNA"/>
</dbReference>
<comment type="caution">
    <text evidence="1">The sequence shown here is derived from an EMBL/GenBank/DDBJ whole genome shotgun (WGS) entry which is preliminary data.</text>
</comment>
<name>A0A498CLK3_9FIRM</name>
<dbReference type="Gene3D" id="3.40.50.1000">
    <property type="entry name" value="HAD superfamily/HAD-like"/>
    <property type="match status" value="1"/>
</dbReference>
<dbReference type="InterPro" id="IPR006439">
    <property type="entry name" value="HAD-SF_hydro_IA"/>
</dbReference>
<evidence type="ECO:0000313" key="1">
    <source>
        <dbReference type="EMBL" id="RLL06068.1"/>
    </source>
</evidence>
<dbReference type="NCBIfam" id="TIGR01549">
    <property type="entry name" value="HAD-SF-IA-v1"/>
    <property type="match status" value="1"/>
</dbReference>
<dbReference type="Proteomes" id="UP000276301">
    <property type="component" value="Unassembled WGS sequence"/>
</dbReference>
<dbReference type="PANTHER" id="PTHR47478">
    <property type="match status" value="1"/>
</dbReference>
<dbReference type="InterPro" id="IPR023214">
    <property type="entry name" value="HAD_sf"/>
</dbReference>
<accession>A0A498CLK3</accession>
<dbReference type="SUPFAM" id="SSF56784">
    <property type="entry name" value="HAD-like"/>
    <property type="match status" value="1"/>
</dbReference>
<dbReference type="InterPro" id="IPR036412">
    <property type="entry name" value="HAD-like_sf"/>
</dbReference>
<keyword evidence="1" id="KW-0378">Hydrolase</keyword>
<dbReference type="RefSeq" id="WP_147437577.1">
    <property type="nucleotide sequence ID" value="NZ_RCHT01000069.1"/>
</dbReference>
<protein>
    <submittedName>
        <fullName evidence="1">HAD family hydrolase</fullName>
    </submittedName>
</protein>
<organism evidence="1 2">
    <name type="scientific">Anaerotruncus massiliensis</name>
    <name type="common">ex Liu et al. 2021</name>
    <dbReference type="NCBI Taxonomy" id="2321404"/>
    <lineage>
        <taxon>Bacteria</taxon>
        <taxon>Bacillati</taxon>
        <taxon>Bacillota</taxon>
        <taxon>Clostridia</taxon>
        <taxon>Eubacteriales</taxon>
        <taxon>Oscillospiraceae</taxon>
        <taxon>Anaerotruncus</taxon>
    </lineage>
</organism>
<keyword evidence="2" id="KW-1185">Reference proteome</keyword>
<dbReference type="GO" id="GO:0016787">
    <property type="term" value="F:hydrolase activity"/>
    <property type="evidence" value="ECO:0007669"/>
    <property type="project" value="UniProtKB-KW"/>
</dbReference>
<sequence>TAALGEGAYLREGALELCRALSGKRPLYIATNGLVATQKRRLEKSPLRPLISDMFISEEIGFQKPRKEYFDAVLAAVGNPDPSRVILLGDSPTSDMAGGKNAGVATCWLAPEDAVDTVGCDYRVSALPDFIPIALA</sequence>
<feature type="non-terminal residue" evidence="1">
    <location>
        <position position="1"/>
    </location>
</feature>